<keyword evidence="3" id="KW-0812">Transmembrane</keyword>
<gene>
    <name evidence="5" type="ORF">VTK73DRAFT_9660</name>
</gene>
<dbReference type="EMBL" id="JAZHXJ010000083">
    <property type="protein sequence ID" value="KAL1875949.1"/>
    <property type="molecule type" value="Genomic_DNA"/>
</dbReference>
<evidence type="ECO:0000259" key="4">
    <source>
        <dbReference type="PROSITE" id="PS51758"/>
    </source>
</evidence>
<keyword evidence="1" id="KW-0496">Mitochondrion</keyword>
<comment type="caution">
    <text evidence="5">The sequence shown here is derived from an EMBL/GenBank/DDBJ whole genome shotgun (WGS) entry which is preliminary data.</text>
</comment>
<evidence type="ECO:0000256" key="2">
    <source>
        <dbReference type="SAM" id="MobiDB-lite"/>
    </source>
</evidence>
<dbReference type="Pfam" id="PF07766">
    <property type="entry name" value="LETM1_RBD"/>
    <property type="match status" value="1"/>
</dbReference>
<evidence type="ECO:0000313" key="6">
    <source>
        <dbReference type="Proteomes" id="UP001586593"/>
    </source>
</evidence>
<reference evidence="5 6" key="1">
    <citation type="journal article" date="2024" name="Commun. Biol.">
        <title>Comparative genomic analysis of thermophilic fungi reveals convergent evolutionary adaptations and gene losses.</title>
        <authorList>
            <person name="Steindorff A.S."/>
            <person name="Aguilar-Pontes M.V."/>
            <person name="Robinson A.J."/>
            <person name="Andreopoulos B."/>
            <person name="LaButti K."/>
            <person name="Kuo A."/>
            <person name="Mondo S."/>
            <person name="Riley R."/>
            <person name="Otillar R."/>
            <person name="Haridas S."/>
            <person name="Lipzen A."/>
            <person name="Grimwood J."/>
            <person name="Schmutz J."/>
            <person name="Clum A."/>
            <person name="Reid I.D."/>
            <person name="Moisan M.C."/>
            <person name="Butler G."/>
            <person name="Nguyen T.T.M."/>
            <person name="Dewar K."/>
            <person name="Conant G."/>
            <person name="Drula E."/>
            <person name="Henrissat B."/>
            <person name="Hansel C."/>
            <person name="Singer S."/>
            <person name="Hutchinson M.I."/>
            <person name="de Vries R.P."/>
            <person name="Natvig D.O."/>
            <person name="Powell A.J."/>
            <person name="Tsang A."/>
            <person name="Grigoriev I.V."/>
        </authorList>
    </citation>
    <scope>NUCLEOTIDE SEQUENCE [LARGE SCALE GENOMIC DNA]</scope>
    <source>
        <strain evidence="5 6">ATCC 24622</strain>
    </source>
</reference>
<proteinExistence type="predicted"/>
<evidence type="ECO:0000256" key="3">
    <source>
        <dbReference type="SAM" id="Phobius"/>
    </source>
</evidence>
<accession>A0ABR3XJ45</accession>
<feature type="transmembrane region" description="Helical" evidence="3">
    <location>
        <begin position="178"/>
        <end position="199"/>
    </location>
</feature>
<sequence length="371" mass="40695">MRSSASYRGLHARLLNKPGPLRHAVLLVPLSPATSGLRPVRILHDGSPRLSSAAQQHPQSNLRKPVPERDVHARDTPPLYQVFPAAANPPPSTRPPALTLPERGPDTSTFTHLYATAKAYVAFYKTGLRNIYTNTRLLWPSAAAGPSSDGADSPPSPPPTSRAYLQLRARWRHDAIRLPLFAVMLLVCGELTPLVVLAVPRVAPLTCRIPRQDARIRRDAQERRRRAIAQLHQEEGSLSSSSLSPQPAAHYVARALGAVSPLWDSLAGGWVPAPLARARADRWLSFLTEDSALLLRAGGAAALEADEVRLACAERGIETLGKEDDELRTLLARWLALTAAPELDSAESKRRMAVLAVTQQERWPESWPQNW</sequence>
<feature type="compositionally biased region" description="Basic and acidic residues" evidence="2">
    <location>
        <begin position="65"/>
        <end position="75"/>
    </location>
</feature>
<feature type="region of interest" description="Disordered" evidence="2">
    <location>
        <begin position="49"/>
        <end position="104"/>
    </location>
</feature>
<keyword evidence="6" id="KW-1185">Reference proteome</keyword>
<evidence type="ECO:0000256" key="1">
    <source>
        <dbReference type="PROSITE-ProRule" id="PRU01094"/>
    </source>
</evidence>
<feature type="compositionally biased region" description="Polar residues" evidence="2">
    <location>
        <begin position="49"/>
        <end position="62"/>
    </location>
</feature>
<evidence type="ECO:0000313" key="5">
    <source>
        <dbReference type="EMBL" id="KAL1875949.1"/>
    </source>
</evidence>
<dbReference type="PROSITE" id="PS51758">
    <property type="entry name" value="LETM1_RBD"/>
    <property type="match status" value="1"/>
</dbReference>
<dbReference type="Proteomes" id="UP001586593">
    <property type="component" value="Unassembled WGS sequence"/>
</dbReference>
<keyword evidence="3" id="KW-0472">Membrane</keyword>
<organism evidence="5 6">
    <name type="scientific">Phialemonium thermophilum</name>
    <dbReference type="NCBI Taxonomy" id="223376"/>
    <lineage>
        <taxon>Eukaryota</taxon>
        <taxon>Fungi</taxon>
        <taxon>Dikarya</taxon>
        <taxon>Ascomycota</taxon>
        <taxon>Pezizomycotina</taxon>
        <taxon>Sordariomycetes</taxon>
        <taxon>Sordariomycetidae</taxon>
        <taxon>Cephalothecales</taxon>
        <taxon>Cephalothecaceae</taxon>
        <taxon>Phialemonium</taxon>
    </lineage>
</organism>
<dbReference type="InterPro" id="IPR033122">
    <property type="entry name" value="LETM1-like_RBD"/>
</dbReference>
<protein>
    <recommendedName>
        <fullName evidence="4">Letm1 RBD domain-containing protein</fullName>
    </recommendedName>
</protein>
<name>A0ABR3XJ45_9PEZI</name>
<feature type="domain" description="Letm1 RBD" evidence="4">
    <location>
        <begin position="195"/>
        <end position="371"/>
    </location>
</feature>
<keyword evidence="3" id="KW-1133">Transmembrane helix</keyword>